<evidence type="ECO:0000313" key="2">
    <source>
        <dbReference type="EMBL" id="AKD05211.1"/>
    </source>
</evidence>
<dbReference type="Gene3D" id="1.20.120.450">
    <property type="entry name" value="dinb family like domain"/>
    <property type="match status" value="1"/>
</dbReference>
<protein>
    <submittedName>
        <fullName evidence="2">Metal-dependent hydrolase</fullName>
    </submittedName>
</protein>
<gene>
    <name evidence="2" type="ORF">PKOR_21735</name>
</gene>
<dbReference type="InterPro" id="IPR034660">
    <property type="entry name" value="DinB/YfiT-like"/>
</dbReference>
<dbReference type="PATRIC" id="fig|400092.3.peg.4780"/>
<keyword evidence="2" id="KW-0378">Hydrolase</keyword>
<evidence type="ECO:0000259" key="1">
    <source>
        <dbReference type="Pfam" id="PF12867"/>
    </source>
</evidence>
<organism evidence="2 3">
    <name type="scientific">Pontibacter korlensis</name>
    <dbReference type="NCBI Taxonomy" id="400092"/>
    <lineage>
        <taxon>Bacteria</taxon>
        <taxon>Pseudomonadati</taxon>
        <taxon>Bacteroidota</taxon>
        <taxon>Cytophagia</taxon>
        <taxon>Cytophagales</taxon>
        <taxon>Hymenobacteraceae</taxon>
        <taxon>Pontibacter</taxon>
    </lineage>
</organism>
<accession>A0A0E3UZD1</accession>
<reference evidence="2 3" key="1">
    <citation type="journal article" date="2015" name="Sci. Rep.">
        <title>Unraveling adaptation of Pontibacter korlensis to radiation and infertility in desert through complete genome and comparative transcriptomic analysis.</title>
        <authorList>
            <person name="Dai J."/>
            <person name="Dai W."/>
            <person name="Qiu C."/>
            <person name="Yang Z."/>
            <person name="Zhang Y."/>
            <person name="Zhou M."/>
            <person name="Zhang L."/>
            <person name="Fang C."/>
            <person name="Gao Q."/>
            <person name="Yang Q."/>
            <person name="Li X."/>
            <person name="Wang Z."/>
            <person name="Wang Z."/>
            <person name="Jia Z."/>
            <person name="Chen X."/>
        </authorList>
    </citation>
    <scope>NUCLEOTIDE SEQUENCE [LARGE SCALE GENOMIC DNA]</scope>
    <source>
        <strain evidence="2 3">X14-1T</strain>
    </source>
</reference>
<dbReference type="RefSeq" id="WP_046313504.1">
    <property type="nucleotide sequence ID" value="NZ_CBCSCY010000052.1"/>
</dbReference>
<dbReference type="STRING" id="400092.PKOR_21735"/>
<feature type="domain" description="DinB-like" evidence="1">
    <location>
        <begin position="29"/>
        <end position="161"/>
    </location>
</feature>
<dbReference type="Proteomes" id="UP000033109">
    <property type="component" value="Chromosome"/>
</dbReference>
<evidence type="ECO:0000313" key="3">
    <source>
        <dbReference type="Proteomes" id="UP000033109"/>
    </source>
</evidence>
<sequence>MAPEEKLEVWLRGPLPDMPGLLQPVAHALLQAREEVQAKMQHFPDELLWNKPAGVASVGFHLQHLRGVLDRLFTYARNEQLTQAQLDALKEEGKPADKVFHVQDLVRAFEQQVDKALEQLRQTDEHTLLETRGVGRKQVPSTVLGLLVHAAEHTQRHVGQLLVTARVLQGS</sequence>
<dbReference type="KEGG" id="pko:PKOR_21735"/>
<dbReference type="AlphaFoldDB" id="A0A0E3UZD1"/>
<dbReference type="GO" id="GO:0016787">
    <property type="term" value="F:hydrolase activity"/>
    <property type="evidence" value="ECO:0007669"/>
    <property type="project" value="UniProtKB-KW"/>
</dbReference>
<dbReference type="HOGENOM" id="CLU_1561020_0_0_10"/>
<proteinExistence type="predicted"/>
<dbReference type="OrthoDB" id="1439983at2"/>
<dbReference type="InterPro" id="IPR024775">
    <property type="entry name" value="DinB-like"/>
</dbReference>
<dbReference type="Pfam" id="PF12867">
    <property type="entry name" value="DinB_2"/>
    <property type="match status" value="1"/>
</dbReference>
<dbReference type="SUPFAM" id="SSF109854">
    <property type="entry name" value="DinB/YfiT-like putative metalloenzymes"/>
    <property type="match status" value="1"/>
</dbReference>
<name>A0A0E3UZD1_9BACT</name>
<dbReference type="EMBL" id="CP009621">
    <property type="protein sequence ID" value="AKD05211.1"/>
    <property type="molecule type" value="Genomic_DNA"/>
</dbReference>
<keyword evidence="3" id="KW-1185">Reference proteome</keyword>